<evidence type="ECO:0000313" key="4">
    <source>
        <dbReference type="EMBL" id="GCE10314.1"/>
    </source>
</evidence>
<dbReference type="EMBL" id="BIFR01000001">
    <property type="protein sequence ID" value="GCE10314.1"/>
    <property type="molecule type" value="Genomic_DNA"/>
</dbReference>
<comment type="similarity">
    <text evidence="1">Belongs to the EamA transporter family.</text>
</comment>
<dbReference type="Gene3D" id="1.10.3730.20">
    <property type="match status" value="1"/>
</dbReference>
<gene>
    <name evidence="4" type="ORF">KTT_01730</name>
</gene>
<feature type="transmembrane region" description="Helical" evidence="2">
    <location>
        <begin position="32"/>
        <end position="54"/>
    </location>
</feature>
<dbReference type="GO" id="GO:0016020">
    <property type="term" value="C:membrane"/>
    <property type="evidence" value="ECO:0007669"/>
    <property type="project" value="InterPro"/>
</dbReference>
<sequence length="293" mass="32052">MGIFLGLMAAICWGTGDFLARFATLRLGTYRTLFFIQFLGFIGLSLYVLTTGQLQQRWASSPWEPWIWALVAVVLNVGSSLLLYRAFEVGTLALVSPIAASYSAVTVMLAFVSGEHLSSLHQMALFVIFIGVVLSATPFKRPARGLRPFVWRGSSLAGIYLALAAACGYGATFWILGYHVTGDLGGIIPVWLIRGLTPLLLAICAPLIRQPLKLPRGSIWWCIAGISLFDTLGYIAYTTGLLQHGQLAIVTVLSSLYSVVTVILAWFLLHDRLQQNQWMGILVIFTGIALVNI</sequence>
<feature type="transmembrane region" description="Helical" evidence="2">
    <location>
        <begin position="6"/>
        <end position="25"/>
    </location>
</feature>
<feature type="domain" description="EamA" evidence="3">
    <location>
        <begin position="1"/>
        <end position="135"/>
    </location>
</feature>
<dbReference type="InterPro" id="IPR000620">
    <property type="entry name" value="EamA_dom"/>
</dbReference>
<dbReference type="Proteomes" id="UP000287352">
    <property type="component" value="Unassembled WGS sequence"/>
</dbReference>
<dbReference type="SUPFAM" id="SSF103481">
    <property type="entry name" value="Multidrug resistance efflux transporter EmrE"/>
    <property type="match status" value="2"/>
</dbReference>
<proteinExistence type="inferred from homology"/>
<feature type="transmembrane region" description="Helical" evidence="2">
    <location>
        <begin position="119"/>
        <end position="137"/>
    </location>
</feature>
<feature type="transmembrane region" description="Helical" evidence="2">
    <location>
        <begin position="91"/>
        <end position="113"/>
    </location>
</feature>
<evidence type="ECO:0000313" key="5">
    <source>
        <dbReference type="Proteomes" id="UP000287352"/>
    </source>
</evidence>
<keyword evidence="5" id="KW-1185">Reference proteome</keyword>
<organism evidence="4 5">
    <name type="scientific">Tengunoibacter tsumagoiensis</name>
    <dbReference type="NCBI Taxonomy" id="2014871"/>
    <lineage>
        <taxon>Bacteria</taxon>
        <taxon>Bacillati</taxon>
        <taxon>Chloroflexota</taxon>
        <taxon>Ktedonobacteria</taxon>
        <taxon>Ktedonobacterales</taxon>
        <taxon>Dictyobacteraceae</taxon>
        <taxon>Tengunoibacter</taxon>
    </lineage>
</organism>
<keyword evidence="2" id="KW-1133">Transmembrane helix</keyword>
<comment type="caution">
    <text evidence="4">The sequence shown here is derived from an EMBL/GenBank/DDBJ whole genome shotgun (WGS) entry which is preliminary data.</text>
</comment>
<feature type="domain" description="EamA" evidence="3">
    <location>
        <begin position="157"/>
        <end position="292"/>
    </location>
</feature>
<feature type="transmembrane region" description="Helical" evidence="2">
    <location>
        <begin position="249"/>
        <end position="269"/>
    </location>
</feature>
<protein>
    <recommendedName>
        <fullName evidence="3">EamA domain-containing protein</fullName>
    </recommendedName>
</protein>
<dbReference type="PANTHER" id="PTHR22911">
    <property type="entry name" value="ACYL-MALONYL CONDENSING ENZYME-RELATED"/>
    <property type="match status" value="1"/>
</dbReference>
<dbReference type="PANTHER" id="PTHR22911:SF137">
    <property type="entry name" value="SOLUTE CARRIER FAMILY 35 MEMBER G2-RELATED"/>
    <property type="match status" value="1"/>
</dbReference>
<dbReference type="OrthoDB" id="5417329at2"/>
<keyword evidence="2" id="KW-0472">Membrane</keyword>
<evidence type="ECO:0000256" key="2">
    <source>
        <dbReference type="SAM" id="Phobius"/>
    </source>
</evidence>
<feature type="transmembrane region" description="Helical" evidence="2">
    <location>
        <begin position="149"/>
        <end position="176"/>
    </location>
</feature>
<feature type="transmembrane region" description="Helical" evidence="2">
    <location>
        <begin position="219"/>
        <end position="237"/>
    </location>
</feature>
<dbReference type="AlphaFoldDB" id="A0A401ZU79"/>
<evidence type="ECO:0000259" key="3">
    <source>
        <dbReference type="Pfam" id="PF00892"/>
    </source>
</evidence>
<feature type="transmembrane region" description="Helical" evidence="2">
    <location>
        <begin position="66"/>
        <end position="84"/>
    </location>
</feature>
<dbReference type="RefSeq" id="WP_126577927.1">
    <property type="nucleotide sequence ID" value="NZ_BIFR01000001.1"/>
</dbReference>
<dbReference type="InterPro" id="IPR037185">
    <property type="entry name" value="EmrE-like"/>
</dbReference>
<name>A0A401ZU79_9CHLR</name>
<keyword evidence="2" id="KW-0812">Transmembrane</keyword>
<reference evidence="5" key="1">
    <citation type="submission" date="2018-12" db="EMBL/GenBank/DDBJ databases">
        <title>Tengunoibacter tsumagoiensis gen. nov., sp. nov., Dictyobacter kobayashii sp. nov., D. alpinus sp. nov., and D. joshuensis sp. nov. and description of Dictyobacteraceae fam. nov. within the order Ktedonobacterales isolated from Tengu-no-mugimeshi.</title>
        <authorList>
            <person name="Wang C.M."/>
            <person name="Zheng Y."/>
            <person name="Sakai Y."/>
            <person name="Toyoda A."/>
            <person name="Minakuchi Y."/>
            <person name="Abe K."/>
            <person name="Yokota A."/>
            <person name="Yabe S."/>
        </authorList>
    </citation>
    <scope>NUCLEOTIDE SEQUENCE [LARGE SCALE GENOMIC DNA]</scope>
    <source>
        <strain evidence="5">Uno3</strain>
    </source>
</reference>
<accession>A0A401ZU79</accession>
<dbReference type="Pfam" id="PF00892">
    <property type="entry name" value="EamA"/>
    <property type="match status" value="2"/>
</dbReference>
<evidence type="ECO:0000256" key="1">
    <source>
        <dbReference type="ARBA" id="ARBA00007362"/>
    </source>
</evidence>
<feature type="transmembrane region" description="Helical" evidence="2">
    <location>
        <begin position="188"/>
        <end position="207"/>
    </location>
</feature>